<proteinExistence type="predicted"/>
<dbReference type="RefSeq" id="WP_345248506.1">
    <property type="nucleotide sequence ID" value="NZ_BAABHD010000082.1"/>
</dbReference>
<dbReference type="PROSITE" id="PS01124">
    <property type="entry name" value="HTH_ARAC_FAMILY_2"/>
    <property type="match status" value="1"/>
</dbReference>
<organism evidence="5 6">
    <name type="scientific">Nibrella saemangeumensis</name>
    <dbReference type="NCBI Taxonomy" id="1084526"/>
    <lineage>
        <taxon>Bacteria</taxon>
        <taxon>Pseudomonadati</taxon>
        <taxon>Bacteroidota</taxon>
        <taxon>Cytophagia</taxon>
        <taxon>Cytophagales</taxon>
        <taxon>Spirosomataceae</taxon>
        <taxon>Nibrella</taxon>
    </lineage>
</organism>
<keyword evidence="6" id="KW-1185">Reference proteome</keyword>
<dbReference type="PANTHER" id="PTHR46796">
    <property type="entry name" value="HTH-TYPE TRANSCRIPTIONAL ACTIVATOR RHAS-RELATED"/>
    <property type="match status" value="1"/>
</dbReference>
<dbReference type="SMART" id="SM00342">
    <property type="entry name" value="HTH_ARAC"/>
    <property type="match status" value="1"/>
</dbReference>
<keyword evidence="1" id="KW-0805">Transcription regulation</keyword>
<dbReference type="InterPro" id="IPR018060">
    <property type="entry name" value="HTH_AraC"/>
</dbReference>
<dbReference type="InterPro" id="IPR050204">
    <property type="entry name" value="AraC_XylS_family_regulators"/>
</dbReference>
<protein>
    <submittedName>
        <fullName evidence="5">AraC family transcriptional regulator</fullName>
    </submittedName>
</protein>
<evidence type="ECO:0000256" key="2">
    <source>
        <dbReference type="ARBA" id="ARBA00023125"/>
    </source>
</evidence>
<keyword evidence="3" id="KW-0804">Transcription</keyword>
<feature type="domain" description="HTH araC/xylS-type" evidence="4">
    <location>
        <begin position="169"/>
        <end position="262"/>
    </location>
</feature>
<keyword evidence="2" id="KW-0238">DNA-binding</keyword>
<evidence type="ECO:0000313" key="6">
    <source>
        <dbReference type="Proteomes" id="UP001501175"/>
    </source>
</evidence>
<evidence type="ECO:0000256" key="1">
    <source>
        <dbReference type="ARBA" id="ARBA00023015"/>
    </source>
</evidence>
<dbReference type="PANTHER" id="PTHR46796:SF13">
    <property type="entry name" value="HTH-TYPE TRANSCRIPTIONAL ACTIVATOR RHAS"/>
    <property type="match status" value="1"/>
</dbReference>
<dbReference type="EMBL" id="BAABHD010000082">
    <property type="protein sequence ID" value="GAA4467547.1"/>
    <property type="molecule type" value="Genomic_DNA"/>
</dbReference>
<evidence type="ECO:0000313" key="5">
    <source>
        <dbReference type="EMBL" id="GAA4467547.1"/>
    </source>
</evidence>
<comment type="caution">
    <text evidence="5">The sequence shown here is derived from an EMBL/GenBank/DDBJ whole genome shotgun (WGS) entry which is preliminary data.</text>
</comment>
<gene>
    <name evidence="5" type="ORF">GCM10023189_51430</name>
</gene>
<dbReference type="SUPFAM" id="SSF46689">
    <property type="entry name" value="Homeodomain-like"/>
    <property type="match status" value="1"/>
</dbReference>
<dbReference type="Gene3D" id="1.10.10.60">
    <property type="entry name" value="Homeodomain-like"/>
    <property type="match status" value="1"/>
</dbReference>
<sequence>MLYRKYQPAPPLQPFVECYFVWDSEQNLPEAFRVESPPNGFGSIVLNYGGTYAIQNPKHSVLEVPAAFITGQATHSYQLTLHDSIHMVGIVFKPTGLSNLFGLPMYEFSDERFDLLAVLGEKVQGLYDRIGEAPDMATRVTLLEQFLLYRLSLLKNPLNRTDYAANLIVEKRGVININELIGDLYICRRQFERQFLHKIGVSAKYYARIRRISYLCAELASNRWNVSDWHEIIYKAGYYDQSHFIKDFTGFTGKSPSLYVKSNIELANYLRDE</sequence>
<dbReference type="InterPro" id="IPR046532">
    <property type="entry name" value="DUF6597"/>
</dbReference>
<dbReference type="Pfam" id="PF12833">
    <property type="entry name" value="HTH_18"/>
    <property type="match status" value="1"/>
</dbReference>
<dbReference type="Pfam" id="PF20240">
    <property type="entry name" value="DUF6597"/>
    <property type="match status" value="1"/>
</dbReference>
<name>A0ABP8NLI9_9BACT</name>
<evidence type="ECO:0000259" key="4">
    <source>
        <dbReference type="PROSITE" id="PS01124"/>
    </source>
</evidence>
<accession>A0ABP8NLI9</accession>
<dbReference type="InterPro" id="IPR009057">
    <property type="entry name" value="Homeodomain-like_sf"/>
</dbReference>
<evidence type="ECO:0000256" key="3">
    <source>
        <dbReference type="ARBA" id="ARBA00023163"/>
    </source>
</evidence>
<dbReference type="Proteomes" id="UP001501175">
    <property type="component" value="Unassembled WGS sequence"/>
</dbReference>
<reference evidence="6" key="1">
    <citation type="journal article" date="2019" name="Int. J. Syst. Evol. Microbiol.">
        <title>The Global Catalogue of Microorganisms (GCM) 10K type strain sequencing project: providing services to taxonomists for standard genome sequencing and annotation.</title>
        <authorList>
            <consortium name="The Broad Institute Genomics Platform"/>
            <consortium name="The Broad Institute Genome Sequencing Center for Infectious Disease"/>
            <person name="Wu L."/>
            <person name="Ma J."/>
        </authorList>
    </citation>
    <scope>NUCLEOTIDE SEQUENCE [LARGE SCALE GENOMIC DNA]</scope>
    <source>
        <strain evidence="6">JCM 17927</strain>
    </source>
</reference>